<dbReference type="PRINTS" id="PR00455">
    <property type="entry name" value="HTHTETR"/>
</dbReference>
<evidence type="ECO:0000256" key="2">
    <source>
        <dbReference type="ARBA" id="ARBA00023125"/>
    </source>
</evidence>
<dbReference type="EMBL" id="BOOR01000032">
    <property type="protein sequence ID" value="GII56046.1"/>
    <property type="molecule type" value="Genomic_DNA"/>
</dbReference>
<gene>
    <name evidence="6" type="ORF">Pth03_44350</name>
</gene>
<evidence type="ECO:0000256" key="4">
    <source>
        <dbReference type="PROSITE-ProRule" id="PRU00335"/>
    </source>
</evidence>
<dbReference type="GO" id="GO:0000976">
    <property type="term" value="F:transcription cis-regulatory region binding"/>
    <property type="evidence" value="ECO:0007669"/>
    <property type="project" value="TreeGrafter"/>
</dbReference>
<keyword evidence="2 4" id="KW-0238">DNA-binding</keyword>
<evidence type="ECO:0000256" key="1">
    <source>
        <dbReference type="ARBA" id="ARBA00023015"/>
    </source>
</evidence>
<feature type="DNA-binding region" description="H-T-H motif" evidence="4">
    <location>
        <begin position="37"/>
        <end position="56"/>
    </location>
</feature>
<evidence type="ECO:0000313" key="7">
    <source>
        <dbReference type="Proteomes" id="UP000605992"/>
    </source>
</evidence>
<dbReference type="PROSITE" id="PS50977">
    <property type="entry name" value="HTH_TETR_2"/>
    <property type="match status" value="1"/>
</dbReference>
<name>A0A8J3XXK2_9ACTN</name>
<dbReference type="SUPFAM" id="SSF46689">
    <property type="entry name" value="Homeodomain-like"/>
    <property type="match status" value="1"/>
</dbReference>
<accession>A0A8J3XXK2</accession>
<sequence length="219" mass="23488">MNHAATSTGLRADAARNRQRIVDAAREVFARDGLDVSMRQVALHAGVGEPTLRRRFATKADLVAEVFQDKIATYADAAEAALDDPDVWRGFSSFVYRAAGMQLADRGFTELLTMTFPKSMRVEQHRLRAYTAFTALIARAQSTGVLREDFVAEDLPLVLIAHAGVVAAGGEVAGDLSARLLAYLLQAFAAPGVADLPPAPSPAAIYRALLRLHSDAPAS</sequence>
<feature type="domain" description="HTH tetR-type" evidence="5">
    <location>
        <begin position="15"/>
        <end position="74"/>
    </location>
</feature>
<protein>
    <submittedName>
        <fullName evidence="6">TetR family transcriptional regulator</fullName>
    </submittedName>
</protein>
<dbReference type="InterPro" id="IPR001647">
    <property type="entry name" value="HTH_TetR"/>
</dbReference>
<keyword evidence="3" id="KW-0804">Transcription</keyword>
<dbReference type="PANTHER" id="PTHR30055">
    <property type="entry name" value="HTH-TYPE TRANSCRIPTIONAL REGULATOR RUTR"/>
    <property type="match status" value="1"/>
</dbReference>
<dbReference type="GO" id="GO:0003700">
    <property type="term" value="F:DNA-binding transcription factor activity"/>
    <property type="evidence" value="ECO:0007669"/>
    <property type="project" value="TreeGrafter"/>
</dbReference>
<keyword evidence="1" id="KW-0805">Transcription regulation</keyword>
<reference evidence="6" key="1">
    <citation type="submission" date="2021-01" db="EMBL/GenBank/DDBJ databases">
        <title>Whole genome shotgun sequence of Planotetraspora thailandica NBRC 104271.</title>
        <authorList>
            <person name="Komaki H."/>
            <person name="Tamura T."/>
        </authorList>
    </citation>
    <scope>NUCLEOTIDE SEQUENCE</scope>
    <source>
        <strain evidence="6">NBRC 104271</strain>
    </source>
</reference>
<keyword evidence="7" id="KW-1185">Reference proteome</keyword>
<dbReference type="InterPro" id="IPR050109">
    <property type="entry name" value="HTH-type_TetR-like_transc_reg"/>
</dbReference>
<dbReference type="Proteomes" id="UP000605992">
    <property type="component" value="Unassembled WGS sequence"/>
</dbReference>
<dbReference type="Pfam" id="PF00440">
    <property type="entry name" value="TetR_N"/>
    <property type="match status" value="1"/>
</dbReference>
<dbReference type="PANTHER" id="PTHR30055:SF234">
    <property type="entry name" value="HTH-TYPE TRANSCRIPTIONAL REGULATOR BETI"/>
    <property type="match status" value="1"/>
</dbReference>
<dbReference type="Gene3D" id="1.10.357.10">
    <property type="entry name" value="Tetracycline Repressor, domain 2"/>
    <property type="match status" value="1"/>
</dbReference>
<organism evidence="6 7">
    <name type="scientific">Planotetraspora thailandica</name>
    <dbReference type="NCBI Taxonomy" id="487172"/>
    <lineage>
        <taxon>Bacteria</taxon>
        <taxon>Bacillati</taxon>
        <taxon>Actinomycetota</taxon>
        <taxon>Actinomycetes</taxon>
        <taxon>Streptosporangiales</taxon>
        <taxon>Streptosporangiaceae</taxon>
        <taxon>Planotetraspora</taxon>
    </lineage>
</organism>
<evidence type="ECO:0000256" key="3">
    <source>
        <dbReference type="ARBA" id="ARBA00023163"/>
    </source>
</evidence>
<evidence type="ECO:0000259" key="5">
    <source>
        <dbReference type="PROSITE" id="PS50977"/>
    </source>
</evidence>
<dbReference type="PROSITE" id="PS01081">
    <property type="entry name" value="HTH_TETR_1"/>
    <property type="match status" value="1"/>
</dbReference>
<comment type="caution">
    <text evidence="6">The sequence shown here is derived from an EMBL/GenBank/DDBJ whole genome shotgun (WGS) entry which is preliminary data.</text>
</comment>
<dbReference type="InterPro" id="IPR009057">
    <property type="entry name" value="Homeodomain-like_sf"/>
</dbReference>
<dbReference type="SUPFAM" id="SSF48498">
    <property type="entry name" value="Tetracyclin repressor-like, C-terminal domain"/>
    <property type="match status" value="1"/>
</dbReference>
<evidence type="ECO:0000313" key="6">
    <source>
        <dbReference type="EMBL" id="GII56046.1"/>
    </source>
</evidence>
<dbReference type="RefSeq" id="WP_203946226.1">
    <property type="nucleotide sequence ID" value="NZ_BOOR01000032.1"/>
</dbReference>
<dbReference type="AlphaFoldDB" id="A0A8J3XXK2"/>
<dbReference type="InterPro" id="IPR023772">
    <property type="entry name" value="DNA-bd_HTH_TetR-type_CS"/>
</dbReference>
<proteinExistence type="predicted"/>
<dbReference type="InterPro" id="IPR036271">
    <property type="entry name" value="Tet_transcr_reg_TetR-rel_C_sf"/>
</dbReference>